<organism evidence="1 2">
    <name type="scientific">Mycolicibacterium fallax</name>
    <name type="common">Mycobacterium fallax</name>
    <dbReference type="NCBI Taxonomy" id="1793"/>
    <lineage>
        <taxon>Bacteria</taxon>
        <taxon>Bacillati</taxon>
        <taxon>Actinomycetota</taxon>
        <taxon>Actinomycetes</taxon>
        <taxon>Mycobacteriales</taxon>
        <taxon>Mycobacteriaceae</taxon>
        <taxon>Mycolicibacterium</taxon>
    </lineage>
</organism>
<keyword evidence="2" id="KW-1185">Reference proteome</keyword>
<dbReference type="Pfam" id="PF10756">
    <property type="entry name" value="bPH_6"/>
    <property type="match status" value="1"/>
</dbReference>
<dbReference type="InterPro" id="IPR019692">
    <property type="entry name" value="CFP-6_PH"/>
</dbReference>
<evidence type="ECO:0000313" key="2">
    <source>
        <dbReference type="Proteomes" id="UP000193484"/>
    </source>
</evidence>
<evidence type="ECO:0000313" key="1">
    <source>
        <dbReference type="EMBL" id="ORV03864.1"/>
    </source>
</evidence>
<gene>
    <name evidence="1" type="ORF">AWC04_09700</name>
</gene>
<dbReference type="STRING" id="1793.AWC04_09700"/>
<dbReference type="Proteomes" id="UP000193484">
    <property type="component" value="Unassembled WGS sequence"/>
</dbReference>
<comment type="caution">
    <text evidence="1">The sequence shown here is derived from an EMBL/GenBank/DDBJ whole genome shotgun (WGS) entry which is preliminary data.</text>
</comment>
<proteinExistence type="predicted"/>
<accession>A0A1X1RE73</accession>
<dbReference type="RefSeq" id="WP_085095508.1">
    <property type="nucleotide sequence ID" value="NZ_AP022603.1"/>
</dbReference>
<protein>
    <submittedName>
        <fullName evidence="1">Uncharacterized protein</fullName>
    </submittedName>
</protein>
<sequence>MASATQRAADWDAEFRPRKTMYLAAAAAVLIVAIHIGVALVLKIRNTGVNFRTSDQWSFVALGLVFAGLALLFTRPRLRIGAPGVAVRNLLGEKLIPWSQVRGLRFPAGKRFARLELPADEYLPVLAIQSFDTDRAVEAMDTARDLVAKYQD</sequence>
<dbReference type="AlphaFoldDB" id="A0A1X1RE73"/>
<reference evidence="1 2" key="1">
    <citation type="submission" date="2016-01" db="EMBL/GenBank/DDBJ databases">
        <title>The new phylogeny of the genus Mycobacterium.</title>
        <authorList>
            <person name="Tarcisio F."/>
            <person name="Conor M."/>
            <person name="Antonella G."/>
            <person name="Elisabetta G."/>
            <person name="Giulia F.S."/>
            <person name="Sara T."/>
            <person name="Anna F."/>
            <person name="Clotilde B."/>
            <person name="Roberto B."/>
            <person name="Veronica D.S."/>
            <person name="Fabio R."/>
            <person name="Monica P."/>
            <person name="Olivier J."/>
            <person name="Enrico T."/>
            <person name="Nicola S."/>
        </authorList>
    </citation>
    <scope>NUCLEOTIDE SEQUENCE [LARGE SCALE GENOMIC DNA]</scope>
    <source>
        <strain evidence="1 2">DSM 44179</strain>
    </source>
</reference>
<dbReference type="EMBL" id="LQOJ01000035">
    <property type="protein sequence ID" value="ORV03864.1"/>
    <property type="molecule type" value="Genomic_DNA"/>
</dbReference>
<dbReference type="OrthoDB" id="5191452at2"/>
<name>A0A1X1RE73_MYCFA</name>